<evidence type="ECO:0000313" key="3">
    <source>
        <dbReference type="Proteomes" id="UP000079169"/>
    </source>
</evidence>
<sequence length="129" mass="14130">MVLDASSVHSMAIVGLTLHSVSALTNDRYDNHDNPRVTNRLGKELADAYLMISLLMPGVGVTYYGDEIGMEGPLVRNDERRDPNNAGGARADETRDPERTPMQWDSTKHADVPLNLGVTPVTQLELSVN</sequence>
<dbReference type="AlphaFoldDB" id="A0A1S3DTF6"/>
<dbReference type="InterPro" id="IPR006047">
    <property type="entry name" value="GH13_cat_dom"/>
</dbReference>
<reference evidence="4" key="1">
    <citation type="submission" date="2025-08" db="UniProtKB">
        <authorList>
            <consortium name="RefSeq"/>
        </authorList>
    </citation>
    <scope>IDENTIFICATION</scope>
</reference>
<evidence type="ECO:0000259" key="2">
    <source>
        <dbReference type="Pfam" id="PF00128"/>
    </source>
</evidence>
<accession>A0A1S3DTF6</accession>
<feature type="domain" description="Glycosyl hydrolase family 13 catalytic" evidence="2">
    <location>
        <begin position="28"/>
        <end position="110"/>
    </location>
</feature>
<gene>
    <name evidence="4" type="primary">LOC103524332</name>
</gene>
<dbReference type="Gene3D" id="3.20.20.80">
    <property type="entry name" value="Glycosidases"/>
    <property type="match status" value="1"/>
</dbReference>
<evidence type="ECO:0000256" key="1">
    <source>
        <dbReference type="SAM" id="MobiDB-lite"/>
    </source>
</evidence>
<protein>
    <submittedName>
        <fullName evidence="4">Alpha-glucosidase-like</fullName>
    </submittedName>
</protein>
<dbReference type="Pfam" id="PF00128">
    <property type="entry name" value="Alpha-amylase"/>
    <property type="match status" value="1"/>
</dbReference>
<evidence type="ECO:0000313" key="4">
    <source>
        <dbReference type="RefSeq" id="XP_008487569.2"/>
    </source>
</evidence>
<dbReference type="PANTHER" id="PTHR10357">
    <property type="entry name" value="ALPHA-AMYLASE FAMILY MEMBER"/>
    <property type="match status" value="1"/>
</dbReference>
<feature type="compositionally biased region" description="Basic and acidic residues" evidence="1">
    <location>
        <begin position="90"/>
        <end position="99"/>
    </location>
</feature>
<dbReference type="STRING" id="121845.A0A1S3DTF6"/>
<dbReference type="Proteomes" id="UP000079169">
    <property type="component" value="Unplaced"/>
</dbReference>
<name>A0A1S3DTF6_DIACI</name>
<dbReference type="KEGG" id="dci:103524332"/>
<dbReference type="PANTHER" id="PTHR10357:SF179">
    <property type="entry name" value="NEUTRAL AND BASIC AMINO ACID TRANSPORT PROTEIN RBAT"/>
    <property type="match status" value="1"/>
</dbReference>
<dbReference type="RefSeq" id="XP_008487569.2">
    <property type="nucleotide sequence ID" value="XM_008489347.2"/>
</dbReference>
<dbReference type="GO" id="GO:0005975">
    <property type="term" value="P:carbohydrate metabolic process"/>
    <property type="evidence" value="ECO:0007669"/>
    <property type="project" value="InterPro"/>
</dbReference>
<dbReference type="InterPro" id="IPR017853">
    <property type="entry name" value="GH"/>
</dbReference>
<feature type="region of interest" description="Disordered" evidence="1">
    <location>
        <begin position="73"/>
        <end position="111"/>
    </location>
</feature>
<dbReference type="PaxDb" id="121845-A0A1S3DTF6"/>
<dbReference type="GeneID" id="103524332"/>
<proteinExistence type="predicted"/>
<organism evidence="3 4">
    <name type="scientific">Diaphorina citri</name>
    <name type="common">Asian citrus psyllid</name>
    <dbReference type="NCBI Taxonomy" id="121845"/>
    <lineage>
        <taxon>Eukaryota</taxon>
        <taxon>Metazoa</taxon>
        <taxon>Ecdysozoa</taxon>
        <taxon>Arthropoda</taxon>
        <taxon>Hexapoda</taxon>
        <taxon>Insecta</taxon>
        <taxon>Pterygota</taxon>
        <taxon>Neoptera</taxon>
        <taxon>Paraneoptera</taxon>
        <taxon>Hemiptera</taxon>
        <taxon>Sternorrhyncha</taxon>
        <taxon>Psylloidea</taxon>
        <taxon>Psyllidae</taxon>
        <taxon>Diaphorininae</taxon>
        <taxon>Diaphorina</taxon>
    </lineage>
</organism>
<keyword evidence="3" id="KW-1185">Reference proteome</keyword>
<dbReference type="SUPFAM" id="SSF51445">
    <property type="entry name" value="(Trans)glycosidases"/>
    <property type="match status" value="1"/>
</dbReference>